<dbReference type="HOGENOM" id="CLU_044146_2_0_2"/>
<comment type="function">
    <text evidence="5">Catalyzes the dephosphorylation of 2-phosphoglycolate.</text>
</comment>
<dbReference type="Gene3D" id="3.40.50.1000">
    <property type="entry name" value="HAD superfamily/HAD-like"/>
    <property type="match status" value="1"/>
</dbReference>
<dbReference type="Proteomes" id="UP000002457">
    <property type="component" value="Chromosome"/>
</dbReference>
<dbReference type="KEGG" id="mpl:Mpal_0041"/>
<dbReference type="NCBIfam" id="TIGR01482">
    <property type="entry name" value="SPP-subfamily"/>
    <property type="match status" value="1"/>
</dbReference>
<dbReference type="EMBL" id="CP001338">
    <property type="protein sequence ID" value="ACL15437.1"/>
    <property type="molecule type" value="Genomic_DNA"/>
</dbReference>
<dbReference type="GeneID" id="7272210"/>
<evidence type="ECO:0000313" key="7">
    <source>
        <dbReference type="EMBL" id="ACL15437.1"/>
    </source>
</evidence>
<feature type="active site" description="Nucleophile" evidence="5">
    <location>
        <position position="8"/>
    </location>
</feature>
<keyword evidence="8" id="KW-1185">Reference proteome</keyword>
<evidence type="ECO:0000256" key="3">
    <source>
        <dbReference type="ARBA" id="ARBA00022842"/>
    </source>
</evidence>
<dbReference type="RefSeq" id="WP_012616756.1">
    <property type="nucleotide sequence ID" value="NC_011832.1"/>
</dbReference>
<feature type="binding site" evidence="5">
    <location>
        <position position="178"/>
    </location>
    <ligand>
        <name>Mg(2+)</name>
        <dbReference type="ChEBI" id="CHEBI:18420"/>
    </ligand>
</feature>
<evidence type="ECO:0000256" key="1">
    <source>
        <dbReference type="ARBA" id="ARBA00022723"/>
    </source>
</evidence>
<dbReference type="PANTHER" id="PTHR10000">
    <property type="entry name" value="PHOSPHOSERINE PHOSPHATASE"/>
    <property type="match status" value="1"/>
</dbReference>
<evidence type="ECO:0000256" key="6">
    <source>
        <dbReference type="NCBIfam" id="TIGR01487"/>
    </source>
</evidence>
<dbReference type="SFLD" id="SFLDF00446">
    <property type="entry name" value="phosphoglycolate_phosphatase_3"/>
    <property type="match status" value="1"/>
</dbReference>
<keyword evidence="1 5" id="KW-0479">Metal-binding</keyword>
<dbReference type="InterPro" id="IPR023214">
    <property type="entry name" value="HAD_sf"/>
</dbReference>
<name>B8GI86_METPE</name>
<gene>
    <name evidence="7" type="ordered locus">Mpal_0041</name>
</gene>
<dbReference type="Pfam" id="PF08282">
    <property type="entry name" value="Hydrolase_3"/>
    <property type="match status" value="2"/>
</dbReference>
<dbReference type="SFLD" id="SFLDS00003">
    <property type="entry name" value="Haloacid_Dehalogenase"/>
    <property type="match status" value="1"/>
</dbReference>
<comment type="cofactor">
    <cofactor evidence="5">
        <name>Mg(2+)</name>
        <dbReference type="ChEBI" id="CHEBI:18420"/>
    </cofactor>
</comment>
<dbReference type="InterPro" id="IPR006382">
    <property type="entry name" value="PGPase"/>
</dbReference>
<keyword evidence="4 5" id="KW-0119">Carbohydrate metabolism</keyword>
<reference evidence="7 8" key="1">
    <citation type="journal article" date="2015" name="Genome Announc.">
        <title>Complete Genome Sequence of Methanosphaerula palustris E1-9CT, a Hydrogenotrophic Methanogen Isolated from a Minerotrophic Fen Peatland.</title>
        <authorList>
            <person name="Cadillo-Quiroz H."/>
            <person name="Browne P."/>
            <person name="Kyrpides N."/>
            <person name="Woyke T."/>
            <person name="Goodwin L."/>
            <person name="Detter C."/>
            <person name="Yavitt J.B."/>
            <person name="Zinder S.H."/>
        </authorList>
    </citation>
    <scope>NUCLEOTIDE SEQUENCE [LARGE SCALE GENOMIC DNA]</scope>
    <source>
        <strain evidence="8">ATCC BAA-1556 / DSM 19958 / E1-9c</strain>
    </source>
</reference>
<feature type="binding site" evidence="5">
    <location>
        <position position="182"/>
    </location>
    <ligand>
        <name>Mg(2+)</name>
        <dbReference type="ChEBI" id="CHEBI:18420"/>
    </ligand>
</feature>
<sequence length="233" mass="25081">MLKAVVTDVDGTITDQRRRISTCAIECIRTLVDAGVRVVLASGNTPCFMNTLTKMIGTDGTFIGENGGVYRIGFTGDLQVRGDQQVCWDAYHLLKSHFDQQGIALELFGAKERFADLALARNVPVDEVRILLSNSPVQVLDTGFALHLQSLFISKATALEELALTLALPADQILAVGDSENDIPMLQWAGTGIAVANARPAVQTAATHVTAARYGEGFVEAVRHALPSLFERA</sequence>
<dbReference type="NCBIfam" id="NF002245">
    <property type="entry name" value="PRK01158.1"/>
    <property type="match status" value="1"/>
</dbReference>
<dbReference type="SUPFAM" id="SSF56784">
    <property type="entry name" value="HAD-like"/>
    <property type="match status" value="1"/>
</dbReference>
<dbReference type="STRING" id="521011.Mpal_0041"/>
<dbReference type="InterPro" id="IPR036412">
    <property type="entry name" value="HAD-like_sf"/>
</dbReference>
<accession>B8GI86</accession>
<organism evidence="7 8">
    <name type="scientific">Methanosphaerula palustris (strain ATCC BAA-1556 / DSM 19958 / E1-9c)</name>
    <dbReference type="NCBI Taxonomy" id="521011"/>
    <lineage>
        <taxon>Archaea</taxon>
        <taxon>Methanobacteriati</taxon>
        <taxon>Methanobacteriota</taxon>
        <taxon>Stenosarchaea group</taxon>
        <taxon>Methanomicrobia</taxon>
        <taxon>Methanomicrobiales</taxon>
        <taxon>Methanoregulaceae</taxon>
        <taxon>Methanosphaerula</taxon>
    </lineage>
</organism>
<dbReference type="PANTHER" id="PTHR10000:SF8">
    <property type="entry name" value="HAD SUPERFAMILY HYDROLASE-LIKE, TYPE 3"/>
    <property type="match status" value="1"/>
</dbReference>
<feature type="binding site" evidence="5">
    <location>
        <position position="8"/>
    </location>
    <ligand>
        <name>Mg(2+)</name>
        <dbReference type="ChEBI" id="CHEBI:18420"/>
    </ligand>
</feature>
<keyword evidence="3 5" id="KW-0460">Magnesium</keyword>
<comment type="similarity">
    <text evidence="5">Belongs to the archaeal SPP-like hydrolase family.</text>
</comment>
<dbReference type="GO" id="GO:0000287">
    <property type="term" value="F:magnesium ion binding"/>
    <property type="evidence" value="ECO:0007669"/>
    <property type="project" value="InterPro"/>
</dbReference>
<feature type="binding site" evidence="5">
    <location>
        <position position="155"/>
    </location>
    <ligand>
        <name>substrate</name>
    </ligand>
</feature>
<comment type="catalytic activity">
    <reaction evidence="5">
        <text>2-phosphoglycolate + H2O = glycolate + phosphate</text>
        <dbReference type="Rhea" id="RHEA:14369"/>
        <dbReference type="ChEBI" id="CHEBI:15377"/>
        <dbReference type="ChEBI" id="CHEBI:29805"/>
        <dbReference type="ChEBI" id="CHEBI:43474"/>
        <dbReference type="ChEBI" id="CHEBI:58033"/>
        <dbReference type="EC" id="3.1.3.18"/>
    </reaction>
</comment>
<dbReference type="GO" id="GO:0008967">
    <property type="term" value="F:phosphoglycolate phosphatase activity"/>
    <property type="evidence" value="ECO:0007669"/>
    <property type="project" value="UniProtKB-UniRule"/>
</dbReference>
<evidence type="ECO:0000313" key="8">
    <source>
        <dbReference type="Proteomes" id="UP000002457"/>
    </source>
</evidence>
<dbReference type="SFLD" id="SFLDG01140">
    <property type="entry name" value="C2.B:_Phosphomannomutase_and_P"/>
    <property type="match status" value="1"/>
</dbReference>
<evidence type="ECO:0000256" key="2">
    <source>
        <dbReference type="ARBA" id="ARBA00022801"/>
    </source>
</evidence>
<dbReference type="CDD" id="cd07514">
    <property type="entry name" value="HAD_Pase"/>
    <property type="match status" value="1"/>
</dbReference>
<protein>
    <recommendedName>
        <fullName evidence="5 6">Phosphoglycolate phosphatase</fullName>
        <shortName evidence="5">PGP</shortName>
        <shortName evidence="5">PGPase</shortName>
        <ecNumber evidence="5 6">3.1.3.18</ecNumber>
    </recommendedName>
</protein>
<dbReference type="EC" id="3.1.3.18" evidence="5 6"/>
<dbReference type="SFLD" id="SFLDG01144">
    <property type="entry name" value="C2.B.4:_PGP_Like"/>
    <property type="match status" value="1"/>
</dbReference>
<dbReference type="AlphaFoldDB" id="B8GI86"/>
<keyword evidence="2 5" id="KW-0378">Hydrolase</keyword>
<evidence type="ECO:0000256" key="5">
    <source>
        <dbReference type="HAMAP-Rule" id="MF_01419"/>
    </source>
</evidence>
<dbReference type="GO" id="GO:0005829">
    <property type="term" value="C:cytosol"/>
    <property type="evidence" value="ECO:0007669"/>
    <property type="project" value="TreeGrafter"/>
</dbReference>
<evidence type="ECO:0000256" key="4">
    <source>
        <dbReference type="ARBA" id="ARBA00023277"/>
    </source>
</evidence>
<dbReference type="eggNOG" id="arCOG01213">
    <property type="taxonomic scope" value="Archaea"/>
</dbReference>
<dbReference type="Gene3D" id="3.90.1070.10">
    <property type="match status" value="1"/>
</dbReference>
<feature type="binding site" evidence="5">
    <location>
        <position position="10"/>
    </location>
    <ligand>
        <name>Mg(2+)</name>
        <dbReference type="ChEBI" id="CHEBI:18420"/>
    </ligand>
</feature>
<dbReference type="HAMAP" id="MF_01419">
    <property type="entry name" value="GPH_hydrolase_arch"/>
    <property type="match status" value="1"/>
</dbReference>
<dbReference type="OrthoDB" id="120822at2157"/>
<dbReference type="NCBIfam" id="TIGR01487">
    <property type="entry name" value="Pglycolate_arch"/>
    <property type="match status" value="1"/>
</dbReference>
<proteinExistence type="inferred from homology"/>